<dbReference type="PANTHER" id="PTHR30483">
    <property type="entry name" value="LEUCINE-SPECIFIC-BINDING PROTEIN"/>
    <property type="match status" value="1"/>
</dbReference>
<protein>
    <submittedName>
        <fullName evidence="6">ABC transporter substrate-binding protein</fullName>
    </submittedName>
</protein>
<dbReference type="PANTHER" id="PTHR30483:SF6">
    <property type="entry name" value="PERIPLASMIC BINDING PROTEIN OF ABC TRANSPORTER FOR NATURAL AMINO ACIDS"/>
    <property type="match status" value="1"/>
</dbReference>
<feature type="region of interest" description="Disordered" evidence="3">
    <location>
        <begin position="350"/>
        <end position="391"/>
    </location>
</feature>
<evidence type="ECO:0000256" key="4">
    <source>
        <dbReference type="SAM" id="SignalP"/>
    </source>
</evidence>
<keyword evidence="7" id="KW-1185">Reference proteome</keyword>
<evidence type="ECO:0000313" key="7">
    <source>
        <dbReference type="Proteomes" id="UP000462055"/>
    </source>
</evidence>
<comment type="caution">
    <text evidence="6">The sequence shown here is derived from an EMBL/GenBank/DDBJ whole genome shotgun (WGS) entry which is preliminary data.</text>
</comment>
<comment type="similarity">
    <text evidence="1">Belongs to the leucine-binding protein family.</text>
</comment>
<name>A0A6I4MG19_9ACTN</name>
<dbReference type="SUPFAM" id="SSF53822">
    <property type="entry name" value="Periplasmic binding protein-like I"/>
    <property type="match status" value="1"/>
</dbReference>
<evidence type="ECO:0000259" key="5">
    <source>
        <dbReference type="Pfam" id="PF13458"/>
    </source>
</evidence>
<dbReference type="InterPro" id="IPR028082">
    <property type="entry name" value="Peripla_BP_I"/>
</dbReference>
<reference evidence="6" key="1">
    <citation type="submission" date="2019-12" db="EMBL/GenBank/DDBJ databases">
        <title>Actinomadura physcomitrii sp. nov., a novel actinomycete isolated from moss [Physcomitrium sphaericum (Ludw) Fuernr].</title>
        <authorList>
            <person name="Zhuang X."/>
        </authorList>
    </citation>
    <scope>NUCLEOTIDE SEQUENCE [LARGE SCALE GENOMIC DNA]</scope>
    <source>
        <strain evidence="6">LD22</strain>
    </source>
</reference>
<dbReference type="Pfam" id="PF13458">
    <property type="entry name" value="Peripla_BP_6"/>
    <property type="match status" value="1"/>
</dbReference>
<dbReference type="Proteomes" id="UP000462055">
    <property type="component" value="Unassembled WGS sequence"/>
</dbReference>
<sequence>MHMRHRFTAALAGVSLAAAGCGGSAAGVSGDGPIKLGIMASVQSNSISDPWVPQAAKIAAAAVNDAGGISGHKVQIDFCDDKGTPQGASLCAQKLLMQDKVLMMAGNQGTMEAALIPTLKAAKTISWASQGASLDALKSDRVYVLQPVLVQYRILPQMLPSTTRRVAYISADSAVARESGKISATYFPKSVGVTPLTVALTATDFQPICLKIKQIGADTAVVATAPAQIPSLIQTCHQIGLTDLQWAIPSIELTPQLVKTVSDLKQKNTVVMAFGKAAVDGFAADVAKYGPKVGGITNTVADDALNAWLAVKLAAKIIPAAGGPDAGKIKAWLDKQRSFDTAGATAPIDFTASPVPGTPRVKNTSASKGEISGGKLVVTDPRPYTFRPNGS</sequence>
<evidence type="ECO:0000313" key="6">
    <source>
        <dbReference type="EMBL" id="MWA03515.1"/>
    </source>
</evidence>
<dbReference type="Gene3D" id="3.40.50.2300">
    <property type="match status" value="2"/>
</dbReference>
<accession>A0A6I4MG19</accession>
<evidence type="ECO:0000256" key="1">
    <source>
        <dbReference type="ARBA" id="ARBA00010062"/>
    </source>
</evidence>
<dbReference type="EMBL" id="WBMS02000020">
    <property type="protein sequence ID" value="MWA03515.1"/>
    <property type="molecule type" value="Genomic_DNA"/>
</dbReference>
<evidence type="ECO:0000256" key="2">
    <source>
        <dbReference type="ARBA" id="ARBA00022729"/>
    </source>
</evidence>
<dbReference type="RefSeq" id="WP_151596060.1">
    <property type="nucleotide sequence ID" value="NZ_WBMS02000020.1"/>
</dbReference>
<dbReference type="InterPro" id="IPR028081">
    <property type="entry name" value="Leu-bd"/>
</dbReference>
<feature type="chain" id="PRO_5026107133" evidence="4">
    <location>
        <begin position="27"/>
        <end position="391"/>
    </location>
</feature>
<dbReference type="PROSITE" id="PS51257">
    <property type="entry name" value="PROKAR_LIPOPROTEIN"/>
    <property type="match status" value="1"/>
</dbReference>
<feature type="domain" description="Leucine-binding protein" evidence="5">
    <location>
        <begin position="34"/>
        <end position="351"/>
    </location>
</feature>
<feature type="signal peptide" evidence="4">
    <location>
        <begin position="1"/>
        <end position="26"/>
    </location>
</feature>
<proteinExistence type="inferred from homology"/>
<evidence type="ECO:0000256" key="3">
    <source>
        <dbReference type="SAM" id="MobiDB-lite"/>
    </source>
</evidence>
<dbReference type="InterPro" id="IPR051010">
    <property type="entry name" value="BCAA_transport"/>
</dbReference>
<organism evidence="6 7">
    <name type="scientific">Actinomadura physcomitrii</name>
    <dbReference type="NCBI Taxonomy" id="2650748"/>
    <lineage>
        <taxon>Bacteria</taxon>
        <taxon>Bacillati</taxon>
        <taxon>Actinomycetota</taxon>
        <taxon>Actinomycetes</taxon>
        <taxon>Streptosporangiales</taxon>
        <taxon>Thermomonosporaceae</taxon>
        <taxon>Actinomadura</taxon>
    </lineage>
</organism>
<keyword evidence="2 4" id="KW-0732">Signal</keyword>
<dbReference type="AlphaFoldDB" id="A0A6I4MG19"/>
<gene>
    <name evidence="6" type="ORF">F8568_024660</name>
</gene>